<organism evidence="2 3">
    <name type="scientific">Bradyrhizobium archetypum</name>
    <dbReference type="NCBI Taxonomy" id="2721160"/>
    <lineage>
        <taxon>Bacteria</taxon>
        <taxon>Pseudomonadati</taxon>
        <taxon>Pseudomonadota</taxon>
        <taxon>Alphaproteobacteria</taxon>
        <taxon>Hyphomicrobiales</taxon>
        <taxon>Nitrobacteraceae</taxon>
        <taxon>Bradyrhizobium</taxon>
    </lineage>
</organism>
<feature type="coiled-coil region" evidence="1">
    <location>
        <begin position="88"/>
        <end position="126"/>
    </location>
</feature>
<accession>A0A7Y4H8M8</accession>
<evidence type="ECO:0000256" key="1">
    <source>
        <dbReference type="SAM" id="Coils"/>
    </source>
</evidence>
<reference evidence="2 3" key="1">
    <citation type="submission" date="2020-03" db="EMBL/GenBank/DDBJ databases">
        <title>Bradyrhizobium diversity isolated from nodules of Muelleranthus trifoliolatus.</title>
        <authorList>
            <person name="Klepa M."/>
            <person name="Helene L."/>
            <person name="Hungria M."/>
        </authorList>
    </citation>
    <scope>NUCLEOTIDE SEQUENCE [LARGE SCALE GENOMIC DNA]</scope>
    <source>
        <strain evidence="2 3">WSM 1744</strain>
    </source>
</reference>
<dbReference type="AlphaFoldDB" id="A0A7Y4H8M8"/>
<name>A0A7Y4H8M8_9BRAD</name>
<dbReference type="Proteomes" id="UP000528734">
    <property type="component" value="Unassembled WGS sequence"/>
</dbReference>
<protein>
    <submittedName>
        <fullName evidence="2">Uncharacterized protein</fullName>
    </submittedName>
</protein>
<dbReference type="EMBL" id="JAAVLW010000006">
    <property type="protein sequence ID" value="NOJ48762.1"/>
    <property type="molecule type" value="Genomic_DNA"/>
</dbReference>
<keyword evidence="1" id="KW-0175">Coiled coil</keyword>
<dbReference type="RefSeq" id="WP_171711631.1">
    <property type="nucleotide sequence ID" value="NZ_JAAVLW010000006.1"/>
</dbReference>
<comment type="caution">
    <text evidence="2">The sequence shown here is derived from an EMBL/GenBank/DDBJ whole genome shotgun (WGS) entry which is preliminary data.</text>
</comment>
<gene>
    <name evidence="2" type="ORF">HCN50_21335</name>
</gene>
<evidence type="ECO:0000313" key="3">
    <source>
        <dbReference type="Proteomes" id="UP000528734"/>
    </source>
</evidence>
<keyword evidence="3" id="KW-1185">Reference proteome</keyword>
<evidence type="ECO:0000313" key="2">
    <source>
        <dbReference type="EMBL" id="NOJ48762.1"/>
    </source>
</evidence>
<sequence>MSDRIGIATPAKKKSARSLILTSDLHASADMLDDLRIIRLDYPLDIVNTPLLASWIRDLIKSDCLSEEAMCGFTVDLIDFDQLSDAQKKTLLRKLQRKQKNLRSQLEDVNESLKGITRAIREVERKSKPRR</sequence>
<proteinExistence type="predicted"/>